<dbReference type="GeneTree" id="ENSGT00990000203899"/>
<proteinExistence type="predicted"/>
<accession>A0A8C4VY54</accession>
<keyword evidence="2" id="KW-1185">Reference proteome</keyword>
<sequence>MNLSGISHQLGLKAYEQSWILAEKQSTFLIARFFLTLSMASWCKRCGQQVLRNLPFTVVRITEGEMRSYYDFLKKCVKLECMARKGMYHFFERESALACLCPCSIYHQICKEISTILERAL</sequence>
<evidence type="ECO:0000313" key="2">
    <source>
        <dbReference type="Proteomes" id="UP000694390"/>
    </source>
</evidence>
<reference evidence="1" key="1">
    <citation type="submission" date="2019-06" db="EMBL/GenBank/DDBJ databases">
        <title>G10K-VGP Goodes thornscrub tortoise genome, primary haplotype.</title>
        <authorList>
            <person name="Murphy B."/>
            <person name="Edwards T."/>
            <person name="Rhie A."/>
            <person name="Koren S."/>
            <person name="Phillippy A."/>
            <person name="Fedrigo O."/>
            <person name="Haase B."/>
            <person name="Mountcastle J."/>
            <person name="Lewin H."/>
            <person name="Damas J."/>
            <person name="Howe K."/>
            <person name="Formenti G."/>
            <person name="Myers G."/>
            <person name="Durbin R."/>
            <person name="Jarvis E.D."/>
        </authorList>
    </citation>
    <scope>NUCLEOTIDE SEQUENCE [LARGE SCALE GENOMIC DNA]</scope>
</reference>
<reference evidence="1" key="2">
    <citation type="submission" date="2025-08" db="UniProtKB">
        <authorList>
            <consortium name="Ensembl"/>
        </authorList>
    </citation>
    <scope>IDENTIFICATION</scope>
</reference>
<reference evidence="1" key="3">
    <citation type="submission" date="2025-09" db="UniProtKB">
        <authorList>
            <consortium name="Ensembl"/>
        </authorList>
    </citation>
    <scope>IDENTIFICATION</scope>
</reference>
<dbReference type="Proteomes" id="UP000694390">
    <property type="component" value="Chromosome 9"/>
</dbReference>
<protein>
    <submittedName>
        <fullName evidence="1">Uncharacterized protein</fullName>
    </submittedName>
</protein>
<dbReference type="OrthoDB" id="9392211at2759"/>
<evidence type="ECO:0000313" key="1">
    <source>
        <dbReference type="Ensembl" id="ENSGEVP00005007738.1"/>
    </source>
</evidence>
<dbReference type="AlphaFoldDB" id="A0A8C4VY54"/>
<organism evidence="1 2">
    <name type="scientific">Gopherus evgoodei</name>
    <name type="common">Goodes thornscrub tortoise</name>
    <dbReference type="NCBI Taxonomy" id="1825980"/>
    <lineage>
        <taxon>Eukaryota</taxon>
        <taxon>Metazoa</taxon>
        <taxon>Chordata</taxon>
        <taxon>Craniata</taxon>
        <taxon>Vertebrata</taxon>
        <taxon>Euteleostomi</taxon>
        <taxon>Archelosauria</taxon>
        <taxon>Testudinata</taxon>
        <taxon>Testudines</taxon>
        <taxon>Cryptodira</taxon>
        <taxon>Durocryptodira</taxon>
        <taxon>Testudinoidea</taxon>
        <taxon>Testudinidae</taxon>
        <taxon>Gopherus</taxon>
    </lineage>
</organism>
<dbReference type="Ensembl" id="ENSGEVT00005008121.1">
    <property type="protein sequence ID" value="ENSGEVP00005007738.1"/>
    <property type="gene ID" value="ENSGEVG00005005567.1"/>
</dbReference>
<name>A0A8C4VY54_9SAUR</name>